<dbReference type="Proteomes" id="UP000005483">
    <property type="component" value="Unassembled WGS sequence"/>
</dbReference>
<reference evidence="1 2" key="1">
    <citation type="submission" date="2012-04" db="EMBL/GenBank/DDBJ databases">
        <title>Genome sequence of Helicobacter pylori Hp A-9.</title>
        <authorList>
            <person name="Blanchard T.G."/>
            <person name="Czinn S.J."/>
            <person name="McCracken C."/>
            <person name="Abolude K."/>
            <person name="Maroo A."/>
            <person name="Santana-Cruz I."/>
            <person name="Tallon L.J."/>
            <person name="Ficke F.W.F."/>
        </authorList>
    </citation>
    <scope>NUCLEOTIDE SEQUENCE [LARGE SCALE GENOMIC DNA]</scope>
    <source>
        <strain evidence="1 2">Hp A-9</strain>
    </source>
</reference>
<dbReference type="PATRIC" id="fig|992034.3.peg.1473"/>
<comment type="caution">
    <text evidence="1">The sequence shown here is derived from an EMBL/GenBank/DDBJ whole genome shotgun (WGS) entry which is preliminary data.</text>
</comment>
<gene>
    <name evidence="1" type="ORF">HPHPA9_1531</name>
</gene>
<name>I9R6I8_HELPX</name>
<proteinExistence type="predicted"/>
<dbReference type="EMBL" id="AKOC01000014">
    <property type="protein sequence ID" value="EJB42171.1"/>
    <property type="molecule type" value="Genomic_DNA"/>
</dbReference>
<dbReference type="AlphaFoldDB" id="I9R6I8"/>
<evidence type="ECO:0000313" key="1">
    <source>
        <dbReference type="EMBL" id="EJB42171.1"/>
    </source>
</evidence>
<evidence type="ECO:0000313" key="2">
    <source>
        <dbReference type="Proteomes" id="UP000005483"/>
    </source>
</evidence>
<protein>
    <submittedName>
        <fullName evidence="1">Uncharacterized protein</fullName>
    </submittedName>
</protein>
<sequence length="48" mass="5374">MTIAMSKNMLENIVCSKATNSLKALIWCVIFLSNDLIPKNDFSNLQLS</sequence>
<accession>I9R6I8</accession>
<organism evidence="1 2">
    <name type="scientific">Helicobacter pylori Hp A-9</name>
    <dbReference type="NCBI Taxonomy" id="992034"/>
    <lineage>
        <taxon>Bacteria</taxon>
        <taxon>Pseudomonadati</taxon>
        <taxon>Campylobacterota</taxon>
        <taxon>Epsilonproteobacteria</taxon>
        <taxon>Campylobacterales</taxon>
        <taxon>Helicobacteraceae</taxon>
        <taxon>Helicobacter</taxon>
    </lineage>
</organism>